<keyword evidence="3 7" id="KW-0489">Methyltransferase</keyword>
<keyword evidence="9" id="KW-1185">Reference proteome</keyword>
<accession>A0A0K8MDJ4</accession>
<dbReference type="InterPro" id="IPR003358">
    <property type="entry name" value="tRNA_(Gua-N-7)_MeTrfase_Trmb"/>
</dbReference>
<evidence type="ECO:0000256" key="6">
    <source>
        <dbReference type="ARBA" id="ARBA00022694"/>
    </source>
</evidence>
<proteinExistence type="inferred from homology"/>
<comment type="pathway">
    <text evidence="7">tRNA modification; N(7)-methylguanine-tRNA biosynthesis.</text>
</comment>
<dbReference type="GO" id="GO:0043527">
    <property type="term" value="C:tRNA methyltransferase complex"/>
    <property type="evidence" value="ECO:0007669"/>
    <property type="project" value="TreeGrafter"/>
</dbReference>
<evidence type="ECO:0000256" key="7">
    <source>
        <dbReference type="HAMAP-Rule" id="MF_01057"/>
    </source>
</evidence>
<dbReference type="Pfam" id="PF02390">
    <property type="entry name" value="Methyltransf_4"/>
    <property type="match status" value="1"/>
</dbReference>
<dbReference type="UniPathway" id="UPA00989"/>
<dbReference type="EMBL" id="BBVC01000070">
    <property type="protein sequence ID" value="GAO98591.1"/>
    <property type="molecule type" value="Genomic_DNA"/>
</dbReference>
<dbReference type="HAMAP" id="MF_01057">
    <property type="entry name" value="tRNA_methyltr_TrmB"/>
    <property type="match status" value="1"/>
</dbReference>
<protein>
    <recommendedName>
        <fullName evidence="7">tRNA (guanine-N(7)-)-methyltransferase</fullName>
        <ecNumber evidence="7">2.1.1.33</ecNumber>
    </recommendedName>
    <alternativeName>
        <fullName evidence="7">tRNA (guanine(46)-N(7))-methyltransferase</fullName>
    </alternativeName>
    <alternativeName>
        <fullName evidence="7">tRNA(m7G46)-methyltransferase</fullName>
    </alternativeName>
</protein>
<feature type="binding site" evidence="7">
    <location>
        <position position="128"/>
    </location>
    <ligand>
        <name>substrate</name>
    </ligand>
</feature>
<sequence>MTEKTSPRFYGRRKGRPLRKQRTRLMQELLPRVVIHEPASLDLSKEIWLEIGFGGGEHLAEIAAENPHIQLIGCEVFENGIASLLQSIEEKELHNILIYPEDARTFLKELPSPCISKVFIMFPDPWPKKKHYKRRLVNSVFLDGILRMMRISAEFRFASDHQDYVQEVFDLLQGKNFFPSLRIFDVKPADWPLTSYNQKAVRSGTASWYLKAQR</sequence>
<dbReference type="AlphaFoldDB" id="A0A0K8MDJ4"/>
<evidence type="ECO:0000256" key="5">
    <source>
        <dbReference type="ARBA" id="ARBA00022691"/>
    </source>
</evidence>
<comment type="function">
    <text evidence="2 7">Catalyzes the formation of N(7)-methylguanine at position 46 (m7G46) in tRNA.</text>
</comment>
<name>A0A0K8MDJ4_9PROT</name>
<dbReference type="Gene3D" id="3.40.50.150">
    <property type="entry name" value="Vaccinia Virus protein VP39"/>
    <property type="match status" value="1"/>
</dbReference>
<dbReference type="SUPFAM" id="SSF53335">
    <property type="entry name" value="S-adenosyl-L-methionine-dependent methyltransferases"/>
    <property type="match status" value="1"/>
</dbReference>
<feature type="binding site" evidence="7">
    <location>
        <position position="50"/>
    </location>
    <ligand>
        <name>S-adenosyl-L-methionine</name>
        <dbReference type="ChEBI" id="CHEBI:59789"/>
    </ligand>
</feature>
<dbReference type="GO" id="GO:0008176">
    <property type="term" value="F:tRNA (guanine(46)-N7)-methyltransferase activity"/>
    <property type="evidence" value="ECO:0007669"/>
    <property type="project" value="UniProtKB-UniRule"/>
</dbReference>
<evidence type="ECO:0000313" key="8">
    <source>
        <dbReference type="EMBL" id="GAO98591.1"/>
    </source>
</evidence>
<evidence type="ECO:0000256" key="1">
    <source>
        <dbReference type="ARBA" id="ARBA00000142"/>
    </source>
</evidence>
<dbReference type="Proteomes" id="UP000036771">
    <property type="component" value="Unassembled WGS sequence"/>
</dbReference>
<dbReference type="NCBIfam" id="TIGR00091">
    <property type="entry name" value="tRNA (guanosine(46)-N7)-methyltransferase TrmB"/>
    <property type="match status" value="1"/>
</dbReference>
<organism evidence="8 9">
    <name type="scientific">Caedimonas varicaedens</name>
    <dbReference type="NCBI Taxonomy" id="1629334"/>
    <lineage>
        <taxon>Bacteria</taxon>
        <taxon>Pseudomonadati</taxon>
        <taxon>Pseudomonadota</taxon>
        <taxon>Alphaproteobacteria</taxon>
        <taxon>Holosporales</taxon>
        <taxon>Caedimonadaceae</taxon>
        <taxon>Caedimonas</taxon>
    </lineage>
</organism>
<evidence type="ECO:0000256" key="2">
    <source>
        <dbReference type="ARBA" id="ARBA00003015"/>
    </source>
</evidence>
<dbReference type="OrthoDB" id="9802090at2"/>
<evidence type="ECO:0000256" key="4">
    <source>
        <dbReference type="ARBA" id="ARBA00022679"/>
    </source>
</evidence>
<comment type="caution">
    <text evidence="7">Lacks conserved residue(s) required for the propagation of feature annotation.</text>
</comment>
<feature type="binding site" evidence="7">
    <location>
        <position position="102"/>
    </location>
    <ligand>
        <name>S-adenosyl-L-methionine</name>
        <dbReference type="ChEBI" id="CHEBI:59789"/>
    </ligand>
</feature>
<keyword evidence="6 7" id="KW-0819">tRNA processing</keyword>
<keyword evidence="5 7" id="KW-0949">S-adenosyl-L-methionine</keyword>
<gene>
    <name evidence="7 8" type="primary">trmB</name>
    <name evidence="8" type="ORF">Cva_01254</name>
</gene>
<evidence type="ECO:0000313" key="9">
    <source>
        <dbReference type="Proteomes" id="UP000036771"/>
    </source>
</evidence>
<dbReference type="PANTHER" id="PTHR23417">
    <property type="entry name" value="3-DEOXY-D-MANNO-OCTULOSONIC-ACID TRANSFERASE/TRNA GUANINE-N 7 - -METHYLTRANSFERASE"/>
    <property type="match status" value="1"/>
</dbReference>
<dbReference type="InterPro" id="IPR055361">
    <property type="entry name" value="tRNA_methyltr_TrmB_bact"/>
</dbReference>
<dbReference type="PANTHER" id="PTHR23417:SF14">
    <property type="entry name" value="PENTACOTRIPEPTIDE-REPEAT REGION OF PRORP DOMAIN-CONTAINING PROTEIN"/>
    <property type="match status" value="1"/>
</dbReference>
<comment type="catalytic activity">
    <reaction evidence="1 7">
        <text>guanosine(46) in tRNA + S-adenosyl-L-methionine = N(7)-methylguanosine(46) in tRNA + S-adenosyl-L-homocysteine</text>
        <dbReference type="Rhea" id="RHEA:42708"/>
        <dbReference type="Rhea" id="RHEA-COMP:10188"/>
        <dbReference type="Rhea" id="RHEA-COMP:10189"/>
        <dbReference type="ChEBI" id="CHEBI:57856"/>
        <dbReference type="ChEBI" id="CHEBI:59789"/>
        <dbReference type="ChEBI" id="CHEBI:74269"/>
        <dbReference type="ChEBI" id="CHEBI:74480"/>
        <dbReference type="EC" id="2.1.1.33"/>
    </reaction>
</comment>
<reference evidence="8 9" key="1">
    <citation type="submission" date="2015-03" db="EMBL/GenBank/DDBJ databases">
        <title>Caedibacter varicaedens, whole genome shotgun sequence.</title>
        <authorList>
            <person name="Suzuki H."/>
            <person name="Dapper A.L."/>
            <person name="Gibson A.K."/>
            <person name="Jackson C."/>
            <person name="Lee H."/>
            <person name="Pejaver V.R."/>
            <person name="Doak T."/>
            <person name="Lynch M."/>
        </authorList>
    </citation>
    <scope>NUCLEOTIDE SEQUENCE [LARGE SCALE GENOMIC DNA]</scope>
</reference>
<feature type="binding site" evidence="7">
    <location>
        <position position="75"/>
    </location>
    <ligand>
        <name>S-adenosyl-L-methionine</name>
        <dbReference type="ChEBI" id="CHEBI:59789"/>
    </ligand>
</feature>
<feature type="binding site" evidence="7">
    <location>
        <position position="160"/>
    </location>
    <ligand>
        <name>substrate</name>
    </ligand>
</feature>
<dbReference type="PROSITE" id="PS51625">
    <property type="entry name" value="SAM_MT_TRMB"/>
    <property type="match status" value="1"/>
</dbReference>
<comment type="caution">
    <text evidence="8">The sequence shown here is derived from an EMBL/GenBank/DDBJ whole genome shotgun (WGS) entry which is preliminary data.</text>
</comment>
<comment type="similarity">
    <text evidence="7">Belongs to the class I-like SAM-binding methyltransferase superfamily. TrmB family.</text>
</comment>
<feature type="binding site" evidence="7">
    <location>
        <position position="124"/>
    </location>
    <ligand>
        <name>S-adenosyl-L-methionine</name>
        <dbReference type="ChEBI" id="CHEBI:59789"/>
    </ligand>
</feature>
<dbReference type="STRING" id="1629334.Cva_01254"/>
<dbReference type="EC" id="2.1.1.33" evidence="7"/>
<evidence type="ECO:0000256" key="3">
    <source>
        <dbReference type="ARBA" id="ARBA00022603"/>
    </source>
</evidence>
<dbReference type="InterPro" id="IPR029063">
    <property type="entry name" value="SAM-dependent_MTases_sf"/>
</dbReference>
<keyword evidence="4 7" id="KW-0808">Transferase</keyword>